<accession>A0ABT9AG61</accession>
<proteinExistence type="predicted"/>
<dbReference type="RefSeq" id="WP_305012352.1">
    <property type="nucleotide sequence ID" value="NZ_JAUQSX010000007.1"/>
</dbReference>
<reference evidence="1" key="1">
    <citation type="submission" date="2023-07" db="EMBL/GenBank/DDBJ databases">
        <authorList>
            <person name="Kim M.K."/>
        </authorList>
    </citation>
    <scope>NUCLEOTIDE SEQUENCE</scope>
    <source>
        <strain evidence="1">M29</strain>
    </source>
</reference>
<comment type="caution">
    <text evidence="1">The sequence shown here is derived from an EMBL/GenBank/DDBJ whole genome shotgun (WGS) entry which is preliminary data.</text>
</comment>
<name>A0ABT9AG61_9BACT</name>
<dbReference type="EMBL" id="JAUQSX010000007">
    <property type="protein sequence ID" value="MDO7847672.1"/>
    <property type="molecule type" value="Genomic_DNA"/>
</dbReference>
<organism evidence="1 2">
    <name type="scientific">Hymenobacter mellowenesis</name>
    <dbReference type="NCBI Taxonomy" id="3063995"/>
    <lineage>
        <taxon>Bacteria</taxon>
        <taxon>Pseudomonadati</taxon>
        <taxon>Bacteroidota</taxon>
        <taxon>Cytophagia</taxon>
        <taxon>Cytophagales</taxon>
        <taxon>Hymenobacteraceae</taxon>
        <taxon>Hymenobacter</taxon>
    </lineage>
</organism>
<sequence>MSVGIFDNITTSATINDKGSLELTFTQQTGEVQAEAKEVSLLDSLSSGEVVGGSGAGENARITIFPFRSTNTSTGDALPHEMIVQDIQNFQAQLNSILGVYFPVDQIKYNPFRGLKTPITNDNLQAEFQKQEVLDTLYKNYSEDFIAMMEKADKGKLARLLLVRRKNSKYTSLRNKFLKDQPFIESMEVPVEKSRLKFTKFEKDNGLDKPLEVSADPNTGGDVASLFGETSAPVADVELPFAQ</sequence>
<dbReference type="Proteomes" id="UP001167796">
    <property type="component" value="Unassembled WGS sequence"/>
</dbReference>
<evidence type="ECO:0008006" key="3">
    <source>
        <dbReference type="Google" id="ProtNLM"/>
    </source>
</evidence>
<evidence type="ECO:0000313" key="1">
    <source>
        <dbReference type="EMBL" id="MDO7847672.1"/>
    </source>
</evidence>
<keyword evidence="2" id="KW-1185">Reference proteome</keyword>
<evidence type="ECO:0000313" key="2">
    <source>
        <dbReference type="Proteomes" id="UP001167796"/>
    </source>
</evidence>
<gene>
    <name evidence="1" type="ORF">Q5H92_14985</name>
</gene>
<protein>
    <recommendedName>
        <fullName evidence="3">DUF3945 domain-containing protein</fullName>
    </recommendedName>
</protein>